<dbReference type="AlphaFoldDB" id="A0A1S4B0G6"/>
<dbReference type="PaxDb" id="4097-A0A1S4B0G6"/>
<keyword evidence="5" id="KW-0611">Plant defense</keyword>
<dbReference type="InterPro" id="IPR055414">
    <property type="entry name" value="LRR_R13L4/SHOC2-like"/>
</dbReference>
<dbReference type="InterPro" id="IPR058922">
    <property type="entry name" value="WHD_DRP"/>
</dbReference>
<dbReference type="RefSeq" id="XP_016482279.1">
    <property type="nucleotide sequence ID" value="XM_016626793.1"/>
</dbReference>
<organism evidence="12">
    <name type="scientific">Nicotiana tabacum</name>
    <name type="common">Common tobacco</name>
    <dbReference type="NCBI Taxonomy" id="4097"/>
    <lineage>
        <taxon>Eukaryota</taxon>
        <taxon>Viridiplantae</taxon>
        <taxon>Streptophyta</taxon>
        <taxon>Embryophyta</taxon>
        <taxon>Tracheophyta</taxon>
        <taxon>Spermatophyta</taxon>
        <taxon>Magnoliopsida</taxon>
        <taxon>eudicotyledons</taxon>
        <taxon>Gunneridae</taxon>
        <taxon>Pentapetalae</taxon>
        <taxon>asterids</taxon>
        <taxon>lamiids</taxon>
        <taxon>Solanales</taxon>
        <taxon>Solanaceae</taxon>
        <taxon>Nicotianoideae</taxon>
        <taxon>Nicotianeae</taxon>
        <taxon>Nicotiana</taxon>
    </lineage>
</organism>
<feature type="domain" description="Disease resistance N-terminal" evidence="8">
    <location>
        <begin position="5"/>
        <end position="93"/>
    </location>
</feature>
<reference evidence="12 13" key="2">
    <citation type="submission" date="2025-04" db="UniProtKB">
        <authorList>
            <consortium name="RefSeq"/>
        </authorList>
    </citation>
    <scope>IDENTIFICATION</scope>
</reference>
<dbReference type="Pfam" id="PF00931">
    <property type="entry name" value="NB-ARC"/>
    <property type="match status" value="1"/>
</dbReference>
<evidence type="ECO:0000256" key="6">
    <source>
        <dbReference type="ARBA" id="ARBA00022840"/>
    </source>
</evidence>
<evidence type="ECO:0000256" key="5">
    <source>
        <dbReference type="ARBA" id="ARBA00022821"/>
    </source>
</evidence>
<dbReference type="PRINTS" id="PR00364">
    <property type="entry name" value="DISEASERSIST"/>
</dbReference>
<proteinExistence type="inferred from homology"/>
<feature type="domain" description="Disease resistance R13L4/SHOC-2-like LRR" evidence="10">
    <location>
        <begin position="538"/>
        <end position="739"/>
    </location>
</feature>
<dbReference type="InterPro" id="IPR036388">
    <property type="entry name" value="WH-like_DNA-bd_sf"/>
</dbReference>
<dbReference type="PANTHER" id="PTHR23155:SF1193">
    <property type="entry name" value="DISEASE RESISTANCE PROTEIN RPP13-RELATED"/>
    <property type="match status" value="1"/>
</dbReference>
<evidence type="ECO:0000256" key="2">
    <source>
        <dbReference type="ARBA" id="ARBA00022614"/>
    </source>
</evidence>
<protein>
    <submittedName>
        <fullName evidence="12 13">Probable disease resistance RPP8-like protein 2</fullName>
    </submittedName>
</protein>
<evidence type="ECO:0000256" key="4">
    <source>
        <dbReference type="ARBA" id="ARBA00022741"/>
    </source>
</evidence>
<dbReference type="Gene3D" id="1.20.5.4130">
    <property type="match status" value="1"/>
</dbReference>
<dbReference type="OMA" id="MCIREAQ"/>
<evidence type="ECO:0000259" key="9">
    <source>
        <dbReference type="Pfam" id="PF23559"/>
    </source>
</evidence>
<evidence type="ECO:0000313" key="11">
    <source>
        <dbReference type="Proteomes" id="UP000790787"/>
    </source>
</evidence>
<sequence>MADAVVNFLLENLLQLVTNNVKLISGVEKEFQNLLEEVRRLKAFLDDAAKYHSDSSLWKQLVRDIRITVHRAEDVIDKFLVQAKLHQEKNKVKRSFDLCHVRKVWDLAKDIEAIHQNVKEFRQNNQKAFQPKPMLDLPQRVTREPQDTLLEYKEVVGFDYEAEYVIKRLVKGSKDLEFVPIVGMAGIGKTTLARKVCSHSQISNNFSKKIWVYVGRSYELKGILSKILQSLTERIEEFRYKDVNELAEVICDFMAKEGGRYLFVLDDVWAKELVVVDLVKRILQENNRGHRIMMTTRDEYVASYASEHPHRLKYLSDEESFQLLEKRAFGNERCPDELVELGKSIATKCSGLPLAVELSAGALRSRPNKNYWERIEKNVGLYLVIENDPASCWEIVETSYNILPQEMKACFLYCFAFLQGYSIPAQKLIRLWIAEGLIKSSPTCTFEELAENYLEEFALRGLVTLSRDGDSIKEIGFHDVLYEFYKTEAIMESVFQELRLTPDQNLPSIQDPDTSRRLCIESSVLRDFLSRKQLNAQHVRSFLCFSTTERQIELSLPDVKLISQAFPLIRVLEIQSVKIFLPMYLNQLFHLRYIAISGDFAELPASFGKFWNLQFLIVNTSTPEPTLKIKANIWNLSRLRHLKTNIPAELLPPPNPTVEGSCLQILSKVAPESCNKVVLAKAGNLKKLSIQGRLGAFLETNKDGFSTFQGLGRLEKLKLMNDIPYMSEALHLPPELFRFLRKLKKLTLSNTRFKWNEADRLGQLECLEVLKLKEDAFTGKSWKPEKGGFKQLQVLWIQKADLECWEASRDHFPRLKKLVLNCAKLENVPVELSHFLQSRS</sequence>
<dbReference type="GO" id="GO:0051607">
    <property type="term" value="P:defense response to virus"/>
    <property type="evidence" value="ECO:0007669"/>
    <property type="project" value="UniProtKB-ARBA"/>
</dbReference>
<keyword evidence="11" id="KW-1185">Reference proteome</keyword>
<evidence type="ECO:0000256" key="1">
    <source>
        <dbReference type="ARBA" id="ARBA00008894"/>
    </source>
</evidence>
<dbReference type="InterPro" id="IPR044974">
    <property type="entry name" value="Disease_R_plants"/>
</dbReference>
<dbReference type="FunFam" id="1.10.10.10:FF:000322">
    <property type="entry name" value="Probable disease resistance protein At1g63360"/>
    <property type="match status" value="1"/>
</dbReference>
<dbReference type="Proteomes" id="UP000790787">
    <property type="component" value="Chromosome 16"/>
</dbReference>
<dbReference type="InterPro" id="IPR041118">
    <property type="entry name" value="Rx_N"/>
</dbReference>
<dbReference type="FunFam" id="3.40.50.300:FF:001091">
    <property type="entry name" value="Probable disease resistance protein At1g61300"/>
    <property type="match status" value="1"/>
</dbReference>
<dbReference type="InterPro" id="IPR042197">
    <property type="entry name" value="Apaf_helical"/>
</dbReference>
<dbReference type="CDD" id="cd14798">
    <property type="entry name" value="RX-CC_like"/>
    <property type="match status" value="1"/>
</dbReference>
<keyword evidence="2" id="KW-0433">Leucine-rich repeat</keyword>
<dbReference type="InterPro" id="IPR002182">
    <property type="entry name" value="NB-ARC"/>
</dbReference>
<dbReference type="Pfam" id="PF23598">
    <property type="entry name" value="LRR_14"/>
    <property type="match status" value="1"/>
</dbReference>
<name>A0A1S4B0G6_TOBAC</name>
<gene>
    <name evidence="12 13 14" type="primary">LOC107803156</name>
</gene>
<keyword evidence="4" id="KW-0547">Nucleotide-binding</keyword>
<evidence type="ECO:0000313" key="12">
    <source>
        <dbReference type="RefSeq" id="XP_016482278.1"/>
    </source>
</evidence>
<dbReference type="Gene3D" id="1.10.8.430">
    <property type="entry name" value="Helical domain of apoptotic protease-activating factors"/>
    <property type="match status" value="1"/>
</dbReference>
<dbReference type="Gene3D" id="1.10.10.10">
    <property type="entry name" value="Winged helix-like DNA-binding domain superfamily/Winged helix DNA-binding domain"/>
    <property type="match status" value="1"/>
</dbReference>
<feature type="domain" description="Disease resistance protein winged helix" evidence="9">
    <location>
        <begin position="417"/>
        <end position="484"/>
    </location>
</feature>
<evidence type="ECO:0000259" key="10">
    <source>
        <dbReference type="Pfam" id="PF23598"/>
    </source>
</evidence>
<dbReference type="Gene3D" id="3.40.50.300">
    <property type="entry name" value="P-loop containing nucleotide triphosphate hydrolases"/>
    <property type="match status" value="1"/>
</dbReference>
<evidence type="ECO:0000313" key="13">
    <source>
        <dbReference type="RefSeq" id="XP_016482279.1"/>
    </source>
</evidence>
<dbReference type="GO" id="GO:0043531">
    <property type="term" value="F:ADP binding"/>
    <property type="evidence" value="ECO:0007669"/>
    <property type="project" value="InterPro"/>
</dbReference>
<evidence type="ECO:0000256" key="3">
    <source>
        <dbReference type="ARBA" id="ARBA00022737"/>
    </source>
</evidence>
<evidence type="ECO:0000313" key="14">
    <source>
        <dbReference type="RefSeq" id="XP_016482280.1"/>
    </source>
</evidence>
<dbReference type="Pfam" id="PF18052">
    <property type="entry name" value="Rx_N"/>
    <property type="match status" value="1"/>
</dbReference>
<dbReference type="Pfam" id="PF23559">
    <property type="entry name" value="WHD_DRP"/>
    <property type="match status" value="1"/>
</dbReference>
<dbReference type="SUPFAM" id="SSF52058">
    <property type="entry name" value="L domain-like"/>
    <property type="match status" value="1"/>
</dbReference>
<dbReference type="OrthoDB" id="1251639at2759"/>
<dbReference type="RefSeq" id="XP_016482280.1">
    <property type="nucleotide sequence ID" value="XM_016626794.1"/>
</dbReference>
<dbReference type="InterPro" id="IPR032675">
    <property type="entry name" value="LRR_dom_sf"/>
</dbReference>
<comment type="similarity">
    <text evidence="1">Belongs to the disease resistance NB-LRR family.</text>
</comment>
<dbReference type="InterPro" id="IPR038005">
    <property type="entry name" value="RX-like_CC"/>
</dbReference>
<dbReference type="Gene3D" id="3.80.10.10">
    <property type="entry name" value="Ribonuclease Inhibitor"/>
    <property type="match status" value="1"/>
</dbReference>
<dbReference type="GO" id="GO:0005524">
    <property type="term" value="F:ATP binding"/>
    <property type="evidence" value="ECO:0007669"/>
    <property type="project" value="UniProtKB-KW"/>
</dbReference>
<accession>A0A1S4B0G6</accession>
<dbReference type="KEGG" id="nta:107803156"/>
<dbReference type="RefSeq" id="XP_016482278.1">
    <property type="nucleotide sequence ID" value="XM_016626792.1"/>
</dbReference>
<reference key="1">
    <citation type="journal article" date="2014" name="Nat. Commun.">
        <title>The tobacco genome sequence and its comparison with those of tomato and potato.</title>
        <authorList>
            <person name="Sierro N."/>
            <person name="Battey J.N."/>
            <person name="Ouadi S."/>
            <person name="Bakaher N."/>
            <person name="Bovet L."/>
            <person name="Willig A."/>
            <person name="Goepfert S."/>
            <person name="Peitsch M.C."/>
            <person name="Ivanov N.V."/>
        </authorList>
    </citation>
    <scope>NUCLEOTIDE SEQUENCE [LARGE SCALE GENOMIC DNA]</scope>
    <source>
        <strain>cv. TN90</strain>
    </source>
</reference>
<dbReference type="InterPro" id="IPR027417">
    <property type="entry name" value="P-loop_NTPase"/>
</dbReference>
<dbReference type="PANTHER" id="PTHR23155">
    <property type="entry name" value="DISEASE RESISTANCE PROTEIN RP"/>
    <property type="match status" value="1"/>
</dbReference>
<evidence type="ECO:0000259" key="7">
    <source>
        <dbReference type="Pfam" id="PF00931"/>
    </source>
</evidence>
<evidence type="ECO:0000259" key="8">
    <source>
        <dbReference type="Pfam" id="PF18052"/>
    </source>
</evidence>
<dbReference type="GeneID" id="107803156"/>
<keyword evidence="3" id="KW-0677">Repeat</keyword>
<dbReference type="SMR" id="A0A1S4B0G6"/>
<keyword evidence="6" id="KW-0067">ATP-binding</keyword>
<feature type="domain" description="NB-ARC" evidence="7">
    <location>
        <begin position="160"/>
        <end position="332"/>
    </location>
</feature>
<dbReference type="SUPFAM" id="SSF52540">
    <property type="entry name" value="P-loop containing nucleoside triphosphate hydrolases"/>
    <property type="match status" value="1"/>
</dbReference>